<dbReference type="InterPro" id="IPR012131">
    <property type="entry name" value="Hstdl_DH"/>
</dbReference>
<feature type="binding site" evidence="5 9">
    <location>
        <position position="258"/>
    </location>
    <ligand>
        <name>substrate</name>
    </ligand>
</feature>
<feature type="binding site" evidence="5 8">
    <location>
        <position position="190"/>
    </location>
    <ligand>
        <name>NAD(+)</name>
        <dbReference type="ChEBI" id="CHEBI:57540"/>
    </ligand>
</feature>
<feature type="binding site" evidence="5 8">
    <location>
        <position position="129"/>
    </location>
    <ligand>
        <name>NAD(+)</name>
        <dbReference type="ChEBI" id="CHEBI:57540"/>
    </ligand>
</feature>
<dbReference type="SUPFAM" id="SSF53720">
    <property type="entry name" value="ALDH-like"/>
    <property type="match status" value="1"/>
</dbReference>
<feature type="binding site" evidence="5 9">
    <location>
        <position position="236"/>
    </location>
    <ligand>
        <name>substrate</name>
    </ligand>
</feature>
<dbReference type="GO" id="GO:0000105">
    <property type="term" value="P:L-histidine biosynthetic process"/>
    <property type="evidence" value="ECO:0007669"/>
    <property type="project" value="UniProtKB-UniRule"/>
</dbReference>
<dbReference type="RefSeq" id="WP_008854877.1">
    <property type="nucleotide sequence ID" value="NZ_JOPB01000006.1"/>
</dbReference>
<proteinExistence type="inferred from homology"/>
<evidence type="ECO:0000256" key="1">
    <source>
        <dbReference type="ARBA" id="ARBA00010178"/>
    </source>
</evidence>
<dbReference type="PANTHER" id="PTHR21256:SF2">
    <property type="entry name" value="HISTIDINE BIOSYNTHESIS TRIFUNCTIONAL PROTEIN"/>
    <property type="match status" value="1"/>
</dbReference>
<dbReference type="PRINTS" id="PR00083">
    <property type="entry name" value="HOLDHDRGNASE"/>
</dbReference>
<name>A0A251ZV47_9PROT</name>
<dbReference type="NCBIfam" id="TIGR00069">
    <property type="entry name" value="hisD"/>
    <property type="match status" value="1"/>
</dbReference>
<evidence type="ECO:0000313" key="12">
    <source>
        <dbReference type="EMBL" id="OUI78536.1"/>
    </source>
</evidence>
<keyword evidence="2 5" id="KW-0479">Metal-binding</keyword>
<dbReference type="Gene3D" id="3.40.50.1980">
    <property type="entry name" value="Nitrogenase molybdenum iron protein domain"/>
    <property type="match status" value="2"/>
</dbReference>
<evidence type="ECO:0000256" key="7">
    <source>
        <dbReference type="PIRSR" id="PIRSR000099-1"/>
    </source>
</evidence>
<evidence type="ECO:0000256" key="6">
    <source>
        <dbReference type="PIRNR" id="PIRNR000099"/>
    </source>
</evidence>
<evidence type="ECO:0000256" key="11">
    <source>
        <dbReference type="RuleBase" id="RU004175"/>
    </source>
</evidence>
<comment type="catalytic activity">
    <reaction evidence="5">
        <text>L-histidinol + 2 NAD(+) + H2O = L-histidine + 2 NADH + 3 H(+)</text>
        <dbReference type="Rhea" id="RHEA:20641"/>
        <dbReference type="ChEBI" id="CHEBI:15377"/>
        <dbReference type="ChEBI" id="CHEBI:15378"/>
        <dbReference type="ChEBI" id="CHEBI:57540"/>
        <dbReference type="ChEBI" id="CHEBI:57595"/>
        <dbReference type="ChEBI" id="CHEBI:57699"/>
        <dbReference type="ChEBI" id="CHEBI:57945"/>
        <dbReference type="EC" id="1.1.1.23"/>
    </reaction>
</comment>
<dbReference type="Pfam" id="PF00815">
    <property type="entry name" value="Histidinol_dh"/>
    <property type="match status" value="1"/>
</dbReference>
<comment type="caution">
    <text evidence="12">The sequence shown here is derived from an EMBL/GenBank/DDBJ whole genome shotgun (WGS) entry which is preliminary data.</text>
</comment>
<comment type="pathway">
    <text evidence="5">Amino-acid biosynthesis; L-histidine biosynthesis; L-histidine from 5-phospho-alpha-D-ribose 1-diphosphate: step 9/9.</text>
</comment>
<feature type="binding site" evidence="5 9">
    <location>
        <position position="360"/>
    </location>
    <ligand>
        <name>substrate</name>
    </ligand>
</feature>
<evidence type="ECO:0000313" key="13">
    <source>
        <dbReference type="Proteomes" id="UP000194946"/>
    </source>
</evidence>
<evidence type="ECO:0000256" key="8">
    <source>
        <dbReference type="PIRSR" id="PIRSR000099-2"/>
    </source>
</evidence>
<evidence type="ECO:0000256" key="9">
    <source>
        <dbReference type="PIRSR" id="PIRSR000099-3"/>
    </source>
</evidence>
<dbReference type="InterPro" id="IPR001692">
    <property type="entry name" value="Histidinol_DH_CS"/>
</dbReference>
<feature type="binding site" evidence="5 9">
    <location>
        <position position="414"/>
    </location>
    <ligand>
        <name>substrate</name>
    </ligand>
</feature>
<dbReference type="FunFam" id="3.40.50.1980:FF:000026">
    <property type="entry name" value="Histidinol dehydrogenase"/>
    <property type="match status" value="1"/>
</dbReference>
<protein>
    <recommendedName>
        <fullName evidence="5">Histidinol dehydrogenase</fullName>
        <shortName evidence="5">HDH</shortName>
        <ecNumber evidence="5">1.1.1.23</ecNumber>
    </recommendedName>
</protein>
<gene>
    <name evidence="5" type="primary">hisD</name>
    <name evidence="12" type="ORF">HK18_08485</name>
</gene>
<feature type="binding site" evidence="5 10">
    <location>
        <position position="258"/>
    </location>
    <ligand>
        <name>Zn(2+)</name>
        <dbReference type="ChEBI" id="CHEBI:29105"/>
    </ligand>
</feature>
<dbReference type="InterPro" id="IPR022695">
    <property type="entry name" value="Histidinol_DH_monofunct"/>
</dbReference>
<dbReference type="EMBL" id="JOPB01000006">
    <property type="protein sequence ID" value="OUI78536.1"/>
    <property type="molecule type" value="Genomic_DNA"/>
</dbReference>
<dbReference type="GO" id="GO:0005829">
    <property type="term" value="C:cytosol"/>
    <property type="evidence" value="ECO:0007669"/>
    <property type="project" value="TreeGrafter"/>
</dbReference>
<dbReference type="Proteomes" id="UP000194946">
    <property type="component" value="Unassembled WGS sequence"/>
</dbReference>
<keyword evidence="5" id="KW-0368">Histidine biosynthesis</keyword>
<feature type="active site" description="Proton acceptor" evidence="5 7">
    <location>
        <position position="326"/>
    </location>
</feature>
<feature type="active site" description="Proton acceptor" evidence="5 7">
    <location>
        <position position="327"/>
    </location>
</feature>
<evidence type="ECO:0000256" key="10">
    <source>
        <dbReference type="PIRSR" id="PIRSR000099-4"/>
    </source>
</evidence>
<dbReference type="EC" id="1.1.1.23" evidence="5"/>
<keyword evidence="5" id="KW-0028">Amino-acid biosynthesis</keyword>
<dbReference type="GO" id="GO:0051287">
    <property type="term" value="F:NAD binding"/>
    <property type="evidence" value="ECO:0007669"/>
    <property type="project" value="InterPro"/>
</dbReference>
<feature type="binding site" evidence="5 10">
    <location>
        <position position="261"/>
    </location>
    <ligand>
        <name>Zn(2+)</name>
        <dbReference type="ChEBI" id="CHEBI:29105"/>
    </ligand>
</feature>
<feature type="binding site" evidence="5 8">
    <location>
        <position position="213"/>
    </location>
    <ligand>
        <name>NAD(+)</name>
        <dbReference type="ChEBI" id="CHEBI:57540"/>
    </ligand>
</feature>
<dbReference type="GO" id="GO:0004399">
    <property type="term" value="F:histidinol dehydrogenase activity"/>
    <property type="evidence" value="ECO:0007669"/>
    <property type="project" value="UniProtKB-UniRule"/>
</dbReference>
<feature type="binding site" evidence="5 10">
    <location>
        <position position="419"/>
    </location>
    <ligand>
        <name>Zn(2+)</name>
        <dbReference type="ChEBI" id="CHEBI:29105"/>
    </ligand>
</feature>
<feature type="binding site" evidence="5 9">
    <location>
        <position position="261"/>
    </location>
    <ligand>
        <name>substrate</name>
    </ligand>
</feature>
<comment type="cofactor">
    <cofactor evidence="5 10">
        <name>Zn(2+)</name>
        <dbReference type="ChEBI" id="CHEBI:29105"/>
    </cofactor>
    <text evidence="5 10">Binds 1 zinc ion per subunit.</text>
</comment>
<dbReference type="Gene3D" id="1.20.5.1300">
    <property type="match status" value="1"/>
</dbReference>
<keyword evidence="5 8" id="KW-0520">NAD</keyword>
<reference evidence="13" key="1">
    <citation type="submission" date="2014-06" db="EMBL/GenBank/DDBJ databases">
        <authorList>
            <person name="Winans N.J."/>
            <person name="Newell P.D."/>
            <person name="Douglas A.E."/>
        </authorList>
    </citation>
    <scope>NUCLEOTIDE SEQUENCE [LARGE SCALE GENOMIC DNA]</scope>
    <source>
        <strain evidence="13">DmL_052</strain>
    </source>
</reference>
<dbReference type="InterPro" id="IPR016161">
    <property type="entry name" value="Ald_DH/histidinol_DH"/>
</dbReference>
<evidence type="ECO:0000256" key="5">
    <source>
        <dbReference type="HAMAP-Rule" id="MF_01024"/>
    </source>
</evidence>
<dbReference type="PROSITE" id="PS00611">
    <property type="entry name" value="HISOL_DEHYDROGENASE"/>
    <property type="match status" value="1"/>
</dbReference>
<dbReference type="PANTHER" id="PTHR21256">
    <property type="entry name" value="HISTIDINOL DEHYDROGENASE HDH"/>
    <property type="match status" value="1"/>
</dbReference>
<dbReference type="UniPathway" id="UPA00031">
    <property type="reaction ID" value="UER00014"/>
</dbReference>
<keyword evidence="3 5" id="KW-0862">Zinc</keyword>
<dbReference type="HAMAP" id="MF_01024">
    <property type="entry name" value="HisD"/>
    <property type="match status" value="1"/>
</dbReference>
<organism evidence="12 13">
    <name type="scientific">Commensalibacter intestini</name>
    <dbReference type="NCBI Taxonomy" id="479936"/>
    <lineage>
        <taxon>Bacteria</taxon>
        <taxon>Pseudomonadati</taxon>
        <taxon>Pseudomonadota</taxon>
        <taxon>Alphaproteobacteria</taxon>
        <taxon>Acetobacterales</taxon>
        <taxon>Acetobacteraceae</taxon>
    </lineage>
</organism>
<dbReference type="FunFam" id="3.40.50.1980:FF:000001">
    <property type="entry name" value="Histidinol dehydrogenase"/>
    <property type="match status" value="1"/>
</dbReference>
<keyword evidence="4 5" id="KW-0560">Oxidoreductase</keyword>
<dbReference type="PIRSF" id="PIRSF000099">
    <property type="entry name" value="Histidinol_dh"/>
    <property type="match status" value="1"/>
</dbReference>
<dbReference type="AlphaFoldDB" id="A0A251ZV47"/>
<sequence>MQYLMTTQSDFSAIFNRLLTERAMDTSAVKHPVTEILENVKTNGDTALCEYTERFDRLPITTSELRITDKEIKDAYNEISPELLEALDVAAYRIRSFHEKQLPPNLHYEDDSGFELGYRWRPMDSAGLYVPGGTAAYPSSVLMNAIPATVAGVKRLAMCVPTPDGQLNPLVLAAAHKAGVTEIYRVGGAQAVAALAYGTETISAVDYIVGPGNAYVAEAKRQVYGLVGIDSVAGPSEVVVVADKDNNPTHIALDLLAQSEHDKMAQSIFITNDKEFADQVVNAVNEQLEILARKDIAKVSWENHGAVIVVQSWNEAAILINKIAPEHLELMVEESNNLFEDVRHAGAIFIGKWCPEAIGDYVGGPNHVLPTSGAARFSSGLSIFDFMKRTTFLKSNEQGIENVGPAAVAIANTEGLTAHALSISQRLKSLEK</sequence>
<accession>A0A251ZV47</accession>
<feature type="binding site" evidence="5 9">
    <location>
        <position position="419"/>
    </location>
    <ligand>
        <name>substrate</name>
    </ligand>
</feature>
<evidence type="ECO:0000256" key="4">
    <source>
        <dbReference type="ARBA" id="ARBA00023002"/>
    </source>
</evidence>
<dbReference type="CDD" id="cd06572">
    <property type="entry name" value="Histidinol_dh"/>
    <property type="match status" value="1"/>
</dbReference>
<feature type="binding site" evidence="5 9">
    <location>
        <position position="327"/>
    </location>
    <ligand>
        <name>substrate</name>
    </ligand>
</feature>
<comment type="function">
    <text evidence="5">Catalyzes the sequential NAD-dependent oxidations of L-histidinol to L-histidinaldehyde and then to L-histidine.</text>
</comment>
<dbReference type="GO" id="GO:0008270">
    <property type="term" value="F:zinc ion binding"/>
    <property type="evidence" value="ECO:0007669"/>
    <property type="project" value="UniProtKB-UniRule"/>
</dbReference>
<keyword evidence="13" id="KW-1185">Reference proteome</keyword>
<comment type="similarity">
    <text evidence="1 5 6 11">Belongs to the histidinol dehydrogenase family.</text>
</comment>
<evidence type="ECO:0000256" key="3">
    <source>
        <dbReference type="ARBA" id="ARBA00022833"/>
    </source>
</evidence>
<evidence type="ECO:0000256" key="2">
    <source>
        <dbReference type="ARBA" id="ARBA00022723"/>
    </source>
</evidence>
<feature type="binding site" evidence="5 10">
    <location>
        <position position="360"/>
    </location>
    <ligand>
        <name>Zn(2+)</name>
        <dbReference type="ChEBI" id="CHEBI:29105"/>
    </ligand>
</feature>